<evidence type="ECO:0000256" key="10">
    <source>
        <dbReference type="RuleBase" id="RU004481"/>
    </source>
</evidence>
<gene>
    <name evidence="8 12" type="primary">der</name>
    <name evidence="12" type="ORF">PMARG_ME00238</name>
</gene>
<reference evidence="13" key="1">
    <citation type="submission" date="2016-01" db="EMBL/GenBank/DDBJ databases">
        <authorList>
            <person name="Husnik F."/>
        </authorList>
    </citation>
    <scope>NUCLEOTIDE SEQUENCE [LARGE SCALE GENOMIC DNA]</scope>
</reference>
<keyword evidence="6 8" id="KW-0342">GTP-binding</keyword>
<dbReference type="InterPro" id="IPR032859">
    <property type="entry name" value="KH_dom-like"/>
</dbReference>
<evidence type="ECO:0000256" key="3">
    <source>
        <dbReference type="ARBA" id="ARBA00022517"/>
    </source>
</evidence>
<feature type="domain" description="EngA-type G" evidence="11">
    <location>
        <begin position="3"/>
        <end position="166"/>
    </location>
</feature>
<dbReference type="AlphaFoldDB" id="A0A143WQG2"/>
<dbReference type="KEGG" id="cmik:PMARG_ME00238"/>
<dbReference type="PATRIC" id="fig|1778264.3.peg.211"/>
<dbReference type="InterPro" id="IPR015946">
    <property type="entry name" value="KH_dom-like_a/b"/>
</dbReference>
<dbReference type="CDD" id="cd01894">
    <property type="entry name" value="EngA1"/>
    <property type="match status" value="1"/>
</dbReference>
<dbReference type="Pfam" id="PF01926">
    <property type="entry name" value="MMR_HSR1"/>
    <property type="match status" value="2"/>
</dbReference>
<dbReference type="NCBIfam" id="TIGR00231">
    <property type="entry name" value="small_GTP"/>
    <property type="match status" value="2"/>
</dbReference>
<dbReference type="Gene3D" id="3.30.300.20">
    <property type="match status" value="1"/>
</dbReference>
<keyword evidence="4 10" id="KW-0677">Repeat</keyword>
<evidence type="ECO:0000313" key="12">
    <source>
        <dbReference type="EMBL" id="CUX95950.1"/>
    </source>
</evidence>
<dbReference type="CDD" id="cd01895">
    <property type="entry name" value="EngA2"/>
    <property type="match status" value="1"/>
</dbReference>
<name>A0A143WQG2_9ENTR</name>
<dbReference type="PANTHER" id="PTHR43834:SF6">
    <property type="entry name" value="GTPASE DER"/>
    <property type="match status" value="1"/>
</dbReference>
<evidence type="ECO:0000256" key="2">
    <source>
        <dbReference type="ARBA" id="ARBA00020953"/>
    </source>
</evidence>
<dbReference type="NCBIfam" id="TIGR03594">
    <property type="entry name" value="GTPase_EngA"/>
    <property type="match status" value="1"/>
</dbReference>
<dbReference type="Pfam" id="PF14714">
    <property type="entry name" value="KH_dom-like"/>
    <property type="match status" value="1"/>
</dbReference>
<protein>
    <recommendedName>
        <fullName evidence="2 8">GTPase Der</fullName>
    </recommendedName>
    <alternativeName>
        <fullName evidence="7 8">GTP-binding protein EngA</fullName>
    </alternativeName>
</protein>
<feature type="binding site" evidence="8">
    <location>
        <begin position="247"/>
        <end position="251"/>
    </location>
    <ligand>
        <name>GTP</name>
        <dbReference type="ChEBI" id="CHEBI:37565"/>
        <label>2</label>
    </ligand>
</feature>
<comment type="subunit">
    <text evidence="8">Associates with the 50S ribosomal subunit.</text>
</comment>
<dbReference type="InterPro" id="IPR031166">
    <property type="entry name" value="G_ENGA"/>
</dbReference>
<comment type="similarity">
    <text evidence="1 8 9 10">Belongs to the TRAFAC class TrmE-Era-EngA-EngB-Septin-like GTPase superfamily. EngA (Der) GTPase family.</text>
</comment>
<organism evidence="12 13">
    <name type="scientific">Candidatus Mikella endobia</name>
    <dbReference type="NCBI Taxonomy" id="1778264"/>
    <lineage>
        <taxon>Bacteria</taxon>
        <taxon>Pseudomonadati</taxon>
        <taxon>Pseudomonadota</taxon>
        <taxon>Gammaproteobacteria</taxon>
        <taxon>Enterobacterales</taxon>
        <taxon>Enterobacteriaceae</taxon>
        <taxon>Candidatus Mikella</taxon>
    </lineage>
</organism>
<keyword evidence="5 8" id="KW-0547">Nucleotide-binding</keyword>
<comment type="function">
    <text evidence="8 10">GTPase that plays an essential role in the late steps of ribosome biogenesis.</text>
</comment>
<dbReference type="RefSeq" id="WP_067569438.1">
    <property type="nucleotide sequence ID" value="NZ_LN999831.1"/>
</dbReference>
<dbReference type="FunFam" id="3.30.300.20:FF:000004">
    <property type="entry name" value="GTPase Der"/>
    <property type="match status" value="1"/>
</dbReference>
<feature type="domain" description="EngA-type G" evidence="11">
    <location>
        <begin position="194"/>
        <end position="367"/>
    </location>
</feature>
<feature type="binding site" evidence="8">
    <location>
        <begin position="9"/>
        <end position="16"/>
    </location>
    <ligand>
        <name>GTP</name>
        <dbReference type="ChEBI" id="CHEBI:37565"/>
        <label>1</label>
    </ligand>
</feature>
<feature type="binding site" evidence="8">
    <location>
        <begin position="312"/>
        <end position="315"/>
    </location>
    <ligand>
        <name>GTP</name>
        <dbReference type="ChEBI" id="CHEBI:37565"/>
        <label>2</label>
    </ligand>
</feature>
<evidence type="ECO:0000259" key="11">
    <source>
        <dbReference type="PROSITE" id="PS51712"/>
    </source>
</evidence>
<evidence type="ECO:0000256" key="4">
    <source>
        <dbReference type="ARBA" id="ARBA00022737"/>
    </source>
</evidence>
<dbReference type="Proteomes" id="UP000095697">
    <property type="component" value="Chromosome I"/>
</dbReference>
<evidence type="ECO:0000256" key="6">
    <source>
        <dbReference type="ARBA" id="ARBA00023134"/>
    </source>
</evidence>
<evidence type="ECO:0000256" key="7">
    <source>
        <dbReference type="ARBA" id="ARBA00032345"/>
    </source>
</evidence>
<dbReference type="GO" id="GO:0043022">
    <property type="term" value="F:ribosome binding"/>
    <property type="evidence" value="ECO:0007669"/>
    <property type="project" value="TreeGrafter"/>
</dbReference>
<dbReference type="GO" id="GO:0005525">
    <property type="term" value="F:GTP binding"/>
    <property type="evidence" value="ECO:0007669"/>
    <property type="project" value="UniProtKB-UniRule"/>
</dbReference>
<dbReference type="GO" id="GO:0042254">
    <property type="term" value="P:ribosome biogenesis"/>
    <property type="evidence" value="ECO:0007669"/>
    <property type="project" value="UniProtKB-KW"/>
</dbReference>
<proteinExistence type="inferred from homology"/>
<dbReference type="FunFam" id="3.40.50.300:FF:000040">
    <property type="entry name" value="GTPase Der"/>
    <property type="match status" value="1"/>
</dbReference>
<dbReference type="PRINTS" id="PR00326">
    <property type="entry name" value="GTP1OBG"/>
</dbReference>
<dbReference type="SUPFAM" id="SSF52540">
    <property type="entry name" value="P-loop containing nucleoside triphosphate hydrolases"/>
    <property type="match status" value="2"/>
</dbReference>
<feature type="binding site" evidence="8">
    <location>
        <begin position="56"/>
        <end position="60"/>
    </location>
    <ligand>
        <name>GTP</name>
        <dbReference type="ChEBI" id="CHEBI:37565"/>
        <label>1</label>
    </ligand>
</feature>
<evidence type="ECO:0000256" key="5">
    <source>
        <dbReference type="ARBA" id="ARBA00022741"/>
    </source>
</evidence>
<feature type="binding site" evidence="8">
    <location>
        <begin position="200"/>
        <end position="207"/>
    </location>
    <ligand>
        <name>GTP</name>
        <dbReference type="ChEBI" id="CHEBI:37565"/>
        <label>2</label>
    </ligand>
</feature>
<dbReference type="InterPro" id="IPR005225">
    <property type="entry name" value="Small_GTP-bd"/>
</dbReference>
<dbReference type="PANTHER" id="PTHR43834">
    <property type="entry name" value="GTPASE DER"/>
    <property type="match status" value="1"/>
</dbReference>
<dbReference type="STRING" id="1778264.PMARG_ME00238"/>
<dbReference type="OrthoDB" id="9805918at2"/>
<feature type="binding site" evidence="8">
    <location>
        <begin position="118"/>
        <end position="121"/>
    </location>
    <ligand>
        <name>GTP</name>
        <dbReference type="ChEBI" id="CHEBI:37565"/>
        <label>1</label>
    </ligand>
</feature>
<evidence type="ECO:0000256" key="1">
    <source>
        <dbReference type="ARBA" id="ARBA00008279"/>
    </source>
</evidence>
<dbReference type="InterPro" id="IPR027417">
    <property type="entry name" value="P-loop_NTPase"/>
</dbReference>
<keyword evidence="13" id="KW-1185">Reference proteome</keyword>
<dbReference type="Gene3D" id="3.40.50.300">
    <property type="entry name" value="P-loop containing nucleotide triphosphate hydrolases"/>
    <property type="match status" value="2"/>
</dbReference>
<sequence>MIPVVTIVGRPNVGKSTLFNQLTRTRDALVTDFPGLTRDRKYGRAKWSGYEFIIIDTGGIDNTKKGIETIITEQSLLAIKEADIVLFIVDGQSGLMVADQNIAKYLRSCKKKTVIVVNKTDALFTESTRCDFYTLGIDKMVFISATYGRGINNIIEHILLPLVRDLPAEDNHKKAEILTIAIDENEKSLPSLPIKIAIVGCPNVGKSTLINCLLGQNRVVVYDNPGTTRDSIYIPIVCNKKEYILIDTAGVRKRSKVLDKLEKFSIIKTLRAIEDANVVLLVIDAYKGISDPDLSLLSFILNSGRSLVIAVNKWDGLSSHQREEIKNNINYHLRFIDFAKVHFISALHNRGISNIYKSVNEAYQCATIRLSTALLTRLMHKAVNEYQPPLVCGRRVKFKYAHAGGYNPLILVMHGTQVKKIPNTYKRYLINYLRRSLKIIGTPIIIQLNESVNPFSFNNKRLTKMHNFKLLQSKNIK</sequence>
<dbReference type="InterPro" id="IPR016484">
    <property type="entry name" value="GTPase_Der"/>
</dbReference>
<dbReference type="PROSITE" id="PS51712">
    <property type="entry name" value="G_ENGA"/>
    <property type="match status" value="2"/>
</dbReference>
<keyword evidence="3 8" id="KW-0690">Ribosome biogenesis</keyword>
<dbReference type="PIRSF" id="PIRSF006485">
    <property type="entry name" value="GTP-binding_EngA"/>
    <property type="match status" value="1"/>
</dbReference>
<accession>A0A143WQG2</accession>
<dbReference type="EMBL" id="LN999831">
    <property type="protein sequence ID" value="CUX95950.1"/>
    <property type="molecule type" value="Genomic_DNA"/>
</dbReference>
<evidence type="ECO:0000256" key="8">
    <source>
        <dbReference type="HAMAP-Rule" id="MF_00195"/>
    </source>
</evidence>
<evidence type="ECO:0000256" key="9">
    <source>
        <dbReference type="PROSITE-ProRule" id="PRU01049"/>
    </source>
</evidence>
<dbReference type="HAMAP" id="MF_00195">
    <property type="entry name" value="GTPase_Der"/>
    <property type="match status" value="1"/>
</dbReference>
<evidence type="ECO:0000313" key="13">
    <source>
        <dbReference type="Proteomes" id="UP000095697"/>
    </source>
</evidence>
<dbReference type="FunFam" id="3.40.50.300:FF:000057">
    <property type="entry name" value="GTPase Der"/>
    <property type="match status" value="1"/>
</dbReference>
<dbReference type="InterPro" id="IPR006073">
    <property type="entry name" value="GTP-bd"/>
</dbReference>